<dbReference type="GO" id="GO:0004605">
    <property type="term" value="F:phosphatidate cytidylyltransferase activity"/>
    <property type="evidence" value="ECO:0007669"/>
    <property type="project" value="UniProtKB-EC"/>
</dbReference>
<feature type="region of interest" description="Disordered" evidence="19">
    <location>
        <begin position="74"/>
        <end position="105"/>
    </location>
</feature>
<evidence type="ECO:0000256" key="17">
    <source>
        <dbReference type="ARBA" id="ARBA00032396"/>
    </source>
</evidence>
<evidence type="ECO:0000256" key="1">
    <source>
        <dbReference type="ARBA" id="ARBA00001698"/>
    </source>
</evidence>
<evidence type="ECO:0000256" key="7">
    <source>
        <dbReference type="ARBA" id="ARBA00022516"/>
    </source>
</evidence>
<comment type="pathway">
    <text evidence="3">Phospholipid metabolism; CDP-diacylglycerol biosynthesis; CDP-diacylglycerol from sn-glycerol 3-phosphate: step 3/3.</text>
</comment>
<dbReference type="Proteomes" id="UP000054107">
    <property type="component" value="Unassembled WGS sequence"/>
</dbReference>
<feature type="transmembrane region" description="Helical" evidence="20">
    <location>
        <begin position="256"/>
        <end position="274"/>
    </location>
</feature>
<evidence type="ECO:0000256" key="6">
    <source>
        <dbReference type="ARBA" id="ARBA00012487"/>
    </source>
</evidence>
<evidence type="ECO:0000256" key="2">
    <source>
        <dbReference type="ARBA" id="ARBA00004141"/>
    </source>
</evidence>
<proteinExistence type="inferred from homology"/>
<keyword evidence="14" id="KW-0594">Phospholipid biosynthesis</keyword>
<keyword evidence="8" id="KW-0808">Transferase</keyword>
<name>A0A0B7N1R3_9FUNG</name>
<keyword evidence="9 20" id="KW-0812">Transmembrane</keyword>
<feature type="transmembrane region" description="Helical" evidence="20">
    <location>
        <begin position="280"/>
        <end position="306"/>
    </location>
</feature>
<evidence type="ECO:0000256" key="8">
    <source>
        <dbReference type="ARBA" id="ARBA00022679"/>
    </source>
</evidence>
<feature type="compositionally biased region" description="Basic residues" evidence="19">
    <location>
        <begin position="74"/>
        <end position="88"/>
    </location>
</feature>
<evidence type="ECO:0000256" key="11">
    <source>
        <dbReference type="ARBA" id="ARBA00022989"/>
    </source>
</evidence>
<evidence type="ECO:0000256" key="5">
    <source>
        <dbReference type="ARBA" id="ARBA00010185"/>
    </source>
</evidence>
<evidence type="ECO:0000256" key="19">
    <source>
        <dbReference type="SAM" id="MobiDB-lite"/>
    </source>
</evidence>
<evidence type="ECO:0000313" key="21">
    <source>
        <dbReference type="EMBL" id="CEP09039.1"/>
    </source>
</evidence>
<feature type="transmembrane region" description="Helical" evidence="20">
    <location>
        <begin position="318"/>
        <end position="341"/>
    </location>
</feature>
<organism evidence="21 22">
    <name type="scientific">Parasitella parasitica</name>
    <dbReference type="NCBI Taxonomy" id="35722"/>
    <lineage>
        <taxon>Eukaryota</taxon>
        <taxon>Fungi</taxon>
        <taxon>Fungi incertae sedis</taxon>
        <taxon>Mucoromycota</taxon>
        <taxon>Mucoromycotina</taxon>
        <taxon>Mucoromycetes</taxon>
        <taxon>Mucorales</taxon>
        <taxon>Mucorineae</taxon>
        <taxon>Mucoraceae</taxon>
        <taxon>Parasitella</taxon>
    </lineage>
</organism>
<dbReference type="EMBL" id="LN720912">
    <property type="protein sequence ID" value="CEP09039.1"/>
    <property type="molecule type" value="Genomic_DNA"/>
</dbReference>
<feature type="transmembrane region" description="Helical" evidence="20">
    <location>
        <begin position="227"/>
        <end position="244"/>
    </location>
</feature>
<feature type="transmembrane region" description="Helical" evidence="20">
    <location>
        <begin position="401"/>
        <end position="423"/>
    </location>
</feature>
<evidence type="ECO:0000256" key="15">
    <source>
        <dbReference type="ARBA" id="ARBA00023264"/>
    </source>
</evidence>
<evidence type="ECO:0000313" key="22">
    <source>
        <dbReference type="Proteomes" id="UP000054107"/>
    </source>
</evidence>
<dbReference type="OrthoDB" id="10260889at2759"/>
<accession>A0A0B7N1R3</accession>
<dbReference type="AlphaFoldDB" id="A0A0B7N1R3"/>
<keyword evidence="7" id="KW-0444">Lipid biosynthesis</keyword>
<evidence type="ECO:0000256" key="20">
    <source>
        <dbReference type="SAM" id="Phobius"/>
    </source>
</evidence>
<gene>
    <name evidence="21" type="primary">PARPA_02476.1 scaffold 4549</name>
</gene>
<evidence type="ECO:0000256" key="13">
    <source>
        <dbReference type="ARBA" id="ARBA00023136"/>
    </source>
</evidence>
<keyword evidence="11 20" id="KW-1133">Transmembrane helix</keyword>
<comment type="catalytic activity">
    <reaction evidence="1">
        <text>a 1,2-diacyl-sn-glycero-3-phosphate + CTP + H(+) = a CDP-1,2-diacyl-sn-glycerol + diphosphate</text>
        <dbReference type="Rhea" id="RHEA:16229"/>
        <dbReference type="ChEBI" id="CHEBI:15378"/>
        <dbReference type="ChEBI" id="CHEBI:33019"/>
        <dbReference type="ChEBI" id="CHEBI:37563"/>
        <dbReference type="ChEBI" id="CHEBI:58332"/>
        <dbReference type="ChEBI" id="CHEBI:58608"/>
        <dbReference type="EC" id="2.7.7.41"/>
    </reaction>
</comment>
<evidence type="ECO:0000256" key="18">
    <source>
        <dbReference type="ARBA" id="ARBA00033406"/>
    </source>
</evidence>
<dbReference type="InterPro" id="IPR016720">
    <property type="entry name" value="PC_Trfase_euk"/>
</dbReference>
<feature type="transmembrane region" description="Helical" evidence="20">
    <location>
        <begin position="152"/>
        <end position="177"/>
    </location>
</feature>
<keyword evidence="22" id="KW-1185">Reference proteome</keyword>
<dbReference type="UniPathway" id="UPA00557">
    <property type="reaction ID" value="UER00614"/>
</dbReference>
<evidence type="ECO:0000256" key="10">
    <source>
        <dbReference type="ARBA" id="ARBA00022695"/>
    </source>
</evidence>
<dbReference type="STRING" id="35722.A0A0B7N1R3"/>
<comment type="subcellular location">
    <subcellularLocation>
        <location evidence="2">Membrane</location>
        <topology evidence="2">Multi-pass membrane protein</topology>
    </subcellularLocation>
</comment>
<evidence type="ECO:0000256" key="12">
    <source>
        <dbReference type="ARBA" id="ARBA00023098"/>
    </source>
</evidence>
<dbReference type="PANTHER" id="PTHR13773:SF8">
    <property type="entry name" value="PHOSPHATIDATE CYTIDYLYLTRANSFERASE, PHOTORECEPTOR-SPECIFIC"/>
    <property type="match status" value="1"/>
</dbReference>
<comment type="pathway">
    <text evidence="4">Lipid metabolism.</text>
</comment>
<evidence type="ECO:0000256" key="14">
    <source>
        <dbReference type="ARBA" id="ARBA00023209"/>
    </source>
</evidence>
<dbReference type="GO" id="GO:0016024">
    <property type="term" value="P:CDP-diacylglycerol biosynthetic process"/>
    <property type="evidence" value="ECO:0007669"/>
    <property type="project" value="UniProtKB-UniPathway"/>
</dbReference>
<dbReference type="EC" id="2.7.7.41" evidence="6"/>
<reference evidence="21 22" key="1">
    <citation type="submission" date="2014-09" db="EMBL/GenBank/DDBJ databases">
        <authorList>
            <person name="Ellenberger Sabrina"/>
        </authorList>
    </citation>
    <scope>NUCLEOTIDE SEQUENCE [LARGE SCALE GENOMIC DNA]</scope>
    <source>
        <strain evidence="21 22">CBS 412.66</strain>
    </source>
</reference>
<evidence type="ECO:0000256" key="4">
    <source>
        <dbReference type="ARBA" id="ARBA00005189"/>
    </source>
</evidence>
<dbReference type="GO" id="GO:0005789">
    <property type="term" value="C:endoplasmic reticulum membrane"/>
    <property type="evidence" value="ECO:0007669"/>
    <property type="project" value="TreeGrafter"/>
</dbReference>
<dbReference type="Pfam" id="PF01148">
    <property type="entry name" value="CTP_transf_1"/>
    <property type="match status" value="1"/>
</dbReference>
<evidence type="ECO:0000256" key="9">
    <source>
        <dbReference type="ARBA" id="ARBA00022692"/>
    </source>
</evidence>
<keyword evidence="13 20" id="KW-0472">Membrane</keyword>
<dbReference type="PANTHER" id="PTHR13773">
    <property type="entry name" value="PHOSPHATIDATE CYTIDYLYLTRANSFERASE"/>
    <property type="match status" value="1"/>
</dbReference>
<comment type="similarity">
    <text evidence="5">Belongs to the CDS family.</text>
</comment>
<protein>
    <recommendedName>
        <fullName evidence="6">phosphatidate cytidylyltransferase</fullName>
        <ecNumber evidence="6">2.7.7.41</ecNumber>
    </recommendedName>
    <alternativeName>
        <fullName evidence="16">CDP-diacylglycerol synthase</fullName>
    </alternativeName>
    <alternativeName>
        <fullName evidence="17">CDP-diglyceride pyrophosphorylase</fullName>
    </alternativeName>
    <alternativeName>
        <fullName evidence="18">CDP-diglyceride synthase</fullName>
    </alternativeName>
</protein>
<evidence type="ECO:0000256" key="16">
    <source>
        <dbReference type="ARBA" id="ARBA00029893"/>
    </source>
</evidence>
<keyword evidence="15" id="KW-1208">Phospholipid metabolism</keyword>
<feature type="transmembrane region" description="Helical" evidence="20">
    <location>
        <begin position="189"/>
        <end position="207"/>
    </location>
</feature>
<sequence length="518" mass="59084">MVPLASKNFYNRLVLDENPHLGSVLQFDLFSYVQMNPVRWNNPSNYHNTNAIRLACLINVTSIHPQRRRIKVVNMAPKRKSASTKQPKKTSPTSPSIKEKNDSDVSTKVKEAATVLLAAEPPSKKWQNWWIRTFTTFLMIGAFFAILASGYIWSIVMVMIITVLVYREVIQIAYYSAKGNLRWFKTMSWYYLITTEYFLYGESIIYYFKEIVMVDAFLLPFATHHRFISFVLYVIGFVFFVMNLKKGQYRFQMSQFGWTHMAIFLIVFQAHFIVDNILEGLIWFVLPAALVVCNDIFAYICGFFWGKTPLIQLSPKKTVEGFVGGMFFTLIFGFLATTLLMRFDYMTCPVQDLGASAWSNVSCDPKNPVFTAAPWELPSLIRYLIKYTTTMDVTEVWIAPVQLHAIVMACFASLIAPFGGFFASAVKRAFKIKDFGHSIPGHGGLTDRMHVLQDLSHYINMYNVSVGTILALVINNLSSKEQVELLERLQTYLANQDHLASQIEAVMSKAQHLLSGTA</sequence>
<evidence type="ECO:0000256" key="3">
    <source>
        <dbReference type="ARBA" id="ARBA00005119"/>
    </source>
</evidence>
<keyword evidence="12" id="KW-0443">Lipid metabolism</keyword>
<keyword evidence="10" id="KW-0548">Nucleotidyltransferase</keyword>